<comment type="caution">
    <text evidence="1">The sequence shown here is derived from an EMBL/GenBank/DDBJ whole genome shotgun (WGS) entry which is preliminary data.</text>
</comment>
<name>E6QI76_9ZZZZ</name>
<dbReference type="EMBL" id="CABQ01000043">
    <property type="protein sequence ID" value="CBI06941.1"/>
    <property type="molecule type" value="Genomic_DNA"/>
</dbReference>
<organism evidence="1">
    <name type="scientific">mine drainage metagenome</name>
    <dbReference type="NCBI Taxonomy" id="410659"/>
    <lineage>
        <taxon>unclassified sequences</taxon>
        <taxon>metagenomes</taxon>
        <taxon>ecological metagenomes</taxon>
    </lineage>
</organism>
<reference evidence="1" key="1">
    <citation type="submission" date="2009-10" db="EMBL/GenBank/DDBJ databases">
        <title>Diversity of trophic interactions inside an arsenic-rich microbial ecosystem.</title>
        <authorList>
            <person name="Bertin P.N."/>
            <person name="Heinrich-Salmeron A."/>
            <person name="Pelletier E."/>
            <person name="Goulhen-Chollet F."/>
            <person name="Arsene-Ploetze F."/>
            <person name="Gallien S."/>
            <person name="Calteau A."/>
            <person name="Vallenet D."/>
            <person name="Casiot C."/>
            <person name="Chane-Woon-Ming B."/>
            <person name="Giloteaux L."/>
            <person name="Barakat M."/>
            <person name="Bonnefoy V."/>
            <person name="Bruneel O."/>
            <person name="Chandler M."/>
            <person name="Cleiss J."/>
            <person name="Duran R."/>
            <person name="Elbaz-Poulichet F."/>
            <person name="Fonknechten N."/>
            <person name="Lauga B."/>
            <person name="Mornico D."/>
            <person name="Ortet P."/>
            <person name="Schaeffer C."/>
            <person name="Siguier P."/>
            <person name="Alexander Thil Smith A."/>
            <person name="Van Dorsselaer A."/>
            <person name="Weissenbach J."/>
            <person name="Medigue C."/>
            <person name="Le Paslier D."/>
        </authorList>
    </citation>
    <scope>NUCLEOTIDE SEQUENCE</scope>
</reference>
<dbReference type="AlphaFoldDB" id="E6QI76"/>
<accession>E6QI76</accession>
<proteinExistence type="predicted"/>
<sequence length="148" mass="17214">MAGLRRVGPGTPLMIPLRAEQIPAHIAFRNRMESWPVLASIKQKRPHERGQTRYFSGIVLELWMLPDMVGLLAAVLRKTPANRFVGAEFRSQRLWLVLSAKDEDSIHQIWRDFPFSQFYPISKLAIEINHQYQNSFRKPPHVRNMSPL</sequence>
<evidence type="ECO:0000313" key="1">
    <source>
        <dbReference type="EMBL" id="CBI06941.1"/>
    </source>
</evidence>
<gene>
    <name evidence="1" type="ORF">CARN6_0240</name>
</gene>
<protein>
    <submittedName>
        <fullName evidence="1">Uncharacterized protein</fullName>
    </submittedName>
</protein>